<name>A0A151MPU7_ALLMI</name>
<sequence>MPGQPGYKLLQKGRMGAHIQIPCAAKIAAGRFLRRLTSLPGTEHTNGEVPSILLLALTRFTTIFLFFGFSLDPVCKKGSLNLLQKVLLLTFVGSCISL</sequence>
<dbReference type="AlphaFoldDB" id="A0A151MPU7"/>
<comment type="caution">
    <text evidence="2">The sequence shown here is derived from an EMBL/GenBank/DDBJ whole genome shotgun (WGS) entry which is preliminary data.</text>
</comment>
<dbReference type="Proteomes" id="UP000050525">
    <property type="component" value="Unassembled WGS sequence"/>
</dbReference>
<feature type="transmembrane region" description="Helical" evidence="1">
    <location>
        <begin position="52"/>
        <end position="71"/>
    </location>
</feature>
<keyword evidence="3" id="KW-1185">Reference proteome</keyword>
<evidence type="ECO:0000313" key="3">
    <source>
        <dbReference type="Proteomes" id="UP000050525"/>
    </source>
</evidence>
<keyword evidence="1" id="KW-0472">Membrane</keyword>
<dbReference type="EMBL" id="AKHW03005470">
    <property type="protein sequence ID" value="KYO26558.1"/>
    <property type="molecule type" value="Genomic_DNA"/>
</dbReference>
<accession>A0A151MPU7</accession>
<proteinExistence type="predicted"/>
<gene>
    <name evidence="2" type="ORF">Y1Q_0002179</name>
</gene>
<evidence type="ECO:0000256" key="1">
    <source>
        <dbReference type="SAM" id="Phobius"/>
    </source>
</evidence>
<protein>
    <submittedName>
        <fullName evidence="2">Uncharacterized protein</fullName>
    </submittedName>
</protein>
<evidence type="ECO:0000313" key="2">
    <source>
        <dbReference type="EMBL" id="KYO26558.1"/>
    </source>
</evidence>
<reference evidence="2 3" key="1">
    <citation type="journal article" date="2012" name="Genome Biol.">
        <title>Sequencing three crocodilian genomes to illuminate the evolution of archosaurs and amniotes.</title>
        <authorList>
            <person name="St John J.A."/>
            <person name="Braun E.L."/>
            <person name="Isberg S.R."/>
            <person name="Miles L.G."/>
            <person name="Chong A.Y."/>
            <person name="Gongora J."/>
            <person name="Dalzell P."/>
            <person name="Moran C."/>
            <person name="Bed'hom B."/>
            <person name="Abzhanov A."/>
            <person name="Burgess S.C."/>
            <person name="Cooksey A.M."/>
            <person name="Castoe T.A."/>
            <person name="Crawford N.G."/>
            <person name="Densmore L.D."/>
            <person name="Drew J.C."/>
            <person name="Edwards S.V."/>
            <person name="Faircloth B.C."/>
            <person name="Fujita M.K."/>
            <person name="Greenwold M.J."/>
            <person name="Hoffmann F.G."/>
            <person name="Howard J.M."/>
            <person name="Iguchi T."/>
            <person name="Janes D.E."/>
            <person name="Khan S.Y."/>
            <person name="Kohno S."/>
            <person name="de Koning A.J."/>
            <person name="Lance S.L."/>
            <person name="McCarthy F.M."/>
            <person name="McCormack J.E."/>
            <person name="Merchant M.E."/>
            <person name="Peterson D.G."/>
            <person name="Pollock D.D."/>
            <person name="Pourmand N."/>
            <person name="Raney B.J."/>
            <person name="Roessler K.A."/>
            <person name="Sanford J.R."/>
            <person name="Sawyer R.H."/>
            <person name="Schmidt C.J."/>
            <person name="Triplett E.W."/>
            <person name="Tuberville T.D."/>
            <person name="Venegas-Anaya M."/>
            <person name="Howard J.T."/>
            <person name="Jarvis E.D."/>
            <person name="Guillette L.J.Jr."/>
            <person name="Glenn T.C."/>
            <person name="Green R.E."/>
            <person name="Ray D.A."/>
        </authorList>
    </citation>
    <scope>NUCLEOTIDE SEQUENCE [LARGE SCALE GENOMIC DNA]</scope>
    <source>
        <strain evidence="2">KSC_2009_1</strain>
    </source>
</reference>
<keyword evidence="1" id="KW-1133">Transmembrane helix</keyword>
<organism evidence="2 3">
    <name type="scientific">Alligator mississippiensis</name>
    <name type="common">American alligator</name>
    <dbReference type="NCBI Taxonomy" id="8496"/>
    <lineage>
        <taxon>Eukaryota</taxon>
        <taxon>Metazoa</taxon>
        <taxon>Chordata</taxon>
        <taxon>Craniata</taxon>
        <taxon>Vertebrata</taxon>
        <taxon>Euteleostomi</taxon>
        <taxon>Archelosauria</taxon>
        <taxon>Archosauria</taxon>
        <taxon>Crocodylia</taxon>
        <taxon>Alligatoridae</taxon>
        <taxon>Alligatorinae</taxon>
        <taxon>Alligator</taxon>
    </lineage>
</organism>
<keyword evidence="1" id="KW-0812">Transmembrane</keyword>